<proteinExistence type="predicted"/>
<protein>
    <recommendedName>
        <fullName evidence="4">HTH araC/xylS-type domain-containing protein</fullName>
    </recommendedName>
</protein>
<evidence type="ECO:0000259" key="4">
    <source>
        <dbReference type="PROSITE" id="PS01124"/>
    </source>
</evidence>
<dbReference type="SMART" id="SM00342">
    <property type="entry name" value="HTH_ARAC"/>
    <property type="match status" value="1"/>
</dbReference>
<dbReference type="GO" id="GO:0003700">
    <property type="term" value="F:DNA-binding transcription factor activity"/>
    <property type="evidence" value="ECO:0007669"/>
    <property type="project" value="InterPro"/>
</dbReference>
<dbReference type="InterPro" id="IPR020449">
    <property type="entry name" value="Tscrpt_reg_AraC-type_HTH"/>
</dbReference>
<dbReference type="InterPro" id="IPR018060">
    <property type="entry name" value="HTH_AraC"/>
</dbReference>
<gene>
    <name evidence="5" type="ORF">CAL12_09310</name>
</gene>
<dbReference type="Gene3D" id="1.10.10.60">
    <property type="entry name" value="Homeodomain-like"/>
    <property type="match status" value="2"/>
</dbReference>
<dbReference type="KEGG" id="bgv:CAL12_09310"/>
<evidence type="ECO:0000313" key="5">
    <source>
        <dbReference type="EMBL" id="ARP81021.1"/>
    </source>
</evidence>
<evidence type="ECO:0000313" key="6">
    <source>
        <dbReference type="Proteomes" id="UP000194151"/>
    </source>
</evidence>
<accession>A0A1W6YJ09</accession>
<evidence type="ECO:0000256" key="3">
    <source>
        <dbReference type="ARBA" id="ARBA00023163"/>
    </source>
</evidence>
<evidence type="ECO:0000256" key="1">
    <source>
        <dbReference type="ARBA" id="ARBA00023015"/>
    </source>
</evidence>
<evidence type="ECO:0000256" key="2">
    <source>
        <dbReference type="ARBA" id="ARBA00023125"/>
    </source>
</evidence>
<dbReference type="GO" id="GO:0043565">
    <property type="term" value="F:sequence-specific DNA binding"/>
    <property type="evidence" value="ECO:0007669"/>
    <property type="project" value="InterPro"/>
</dbReference>
<feature type="domain" description="HTH araC/xylS-type" evidence="4">
    <location>
        <begin position="187"/>
        <end position="284"/>
    </location>
</feature>
<dbReference type="Proteomes" id="UP000194151">
    <property type="component" value="Chromosome"/>
</dbReference>
<dbReference type="PROSITE" id="PS00041">
    <property type="entry name" value="HTH_ARAC_FAMILY_1"/>
    <property type="match status" value="1"/>
</dbReference>
<dbReference type="PRINTS" id="PR00032">
    <property type="entry name" value="HTHARAC"/>
</dbReference>
<dbReference type="InterPro" id="IPR009057">
    <property type="entry name" value="Homeodomain-like_sf"/>
</dbReference>
<dbReference type="STRING" id="1416806.CAL12_09310"/>
<organism evidence="5 6">
    <name type="scientific">Bordetella genomosp. 8</name>
    <dbReference type="NCBI Taxonomy" id="1416806"/>
    <lineage>
        <taxon>Bacteria</taxon>
        <taxon>Pseudomonadati</taxon>
        <taxon>Pseudomonadota</taxon>
        <taxon>Betaproteobacteria</taxon>
        <taxon>Burkholderiales</taxon>
        <taxon>Alcaligenaceae</taxon>
        <taxon>Bordetella</taxon>
    </lineage>
</organism>
<dbReference type="EMBL" id="CP021108">
    <property type="protein sequence ID" value="ARP81021.1"/>
    <property type="molecule type" value="Genomic_DNA"/>
</dbReference>
<keyword evidence="2" id="KW-0238">DNA-binding</keyword>
<reference evidence="5 6" key="1">
    <citation type="submission" date="2017-05" db="EMBL/GenBank/DDBJ databases">
        <title>Complete and WGS of Bordetella genogroups.</title>
        <authorList>
            <person name="Spilker T."/>
            <person name="LiPuma J."/>
        </authorList>
    </citation>
    <scope>NUCLEOTIDE SEQUENCE [LARGE SCALE GENOMIC DNA]</scope>
    <source>
        <strain evidence="5 6">AU19157</strain>
    </source>
</reference>
<keyword evidence="1" id="KW-0805">Transcription regulation</keyword>
<dbReference type="PANTHER" id="PTHR46796">
    <property type="entry name" value="HTH-TYPE TRANSCRIPTIONAL ACTIVATOR RHAS-RELATED"/>
    <property type="match status" value="1"/>
</dbReference>
<dbReference type="Pfam" id="PF12833">
    <property type="entry name" value="HTH_18"/>
    <property type="match status" value="1"/>
</dbReference>
<keyword evidence="3" id="KW-0804">Transcription</keyword>
<dbReference type="InterPro" id="IPR018062">
    <property type="entry name" value="HTH_AraC-typ_CS"/>
</dbReference>
<sequence length="284" mass="31453">MALADTPGSAARRIWKLDAGLFHIERAQSVAPLPMPIDAPVAKRTSIIVQARPFRSHKLWRSGKLVYQGAHHAGGLAITNMEEEWKCHHLSAFDNFRIQLSHDDLREFAARNGAGRGFVLRNPAGAIDRTMQSLAVALAPALHAESAFSRLFVSHITSAMMAHLLATYGQDVRRGRSVPALTPSQQRRVLDYMRHHAASNISVEEIAAHCGISAGHFTKAFHQSVGLTPHQWMLKTRVEMAKELLRGDGHIAAVATTCGFADQSHFSRVFKKFTGYSPARWRLK</sequence>
<dbReference type="SUPFAM" id="SSF46689">
    <property type="entry name" value="Homeodomain-like"/>
    <property type="match status" value="2"/>
</dbReference>
<dbReference type="PANTHER" id="PTHR46796:SF14">
    <property type="entry name" value="TRANSCRIPTIONAL REGULATORY PROTEIN"/>
    <property type="match status" value="1"/>
</dbReference>
<dbReference type="InterPro" id="IPR050204">
    <property type="entry name" value="AraC_XylS_family_regulators"/>
</dbReference>
<dbReference type="AlphaFoldDB" id="A0A1W6YJ09"/>
<keyword evidence="6" id="KW-1185">Reference proteome</keyword>
<dbReference type="PROSITE" id="PS01124">
    <property type="entry name" value="HTH_ARAC_FAMILY_2"/>
    <property type="match status" value="1"/>
</dbReference>
<name>A0A1W6YJ09_9BORD</name>